<proteinExistence type="predicted"/>
<reference evidence="2" key="1">
    <citation type="submission" date="2020-08" db="EMBL/GenBank/DDBJ databases">
        <title>Multicomponent nature underlies the extraordinary mechanical properties of spider dragline silk.</title>
        <authorList>
            <person name="Kono N."/>
            <person name="Nakamura H."/>
            <person name="Mori M."/>
            <person name="Yoshida Y."/>
            <person name="Ohtoshi R."/>
            <person name="Malay A.D."/>
            <person name="Moran D.A.P."/>
            <person name="Tomita M."/>
            <person name="Numata K."/>
            <person name="Arakawa K."/>
        </authorList>
    </citation>
    <scope>NUCLEOTIDE SEQUENCE</scope>
</reference>
<feature type="region of interest" description="Disordered" evidence="1">
    <location>
        <begin position="81"/>
        <end position="115"/>
    </location>
</feature>
<evidence type="ECO:0000313" key="2">
    <source>
        <dbReference type="EMBL" id="GFT77794.1"/>
    </source>
</evidence>
<sequence>MGSKRLIASAIAKTLLLKPICVYLSKQSLPVTKRPCISARTPPCSPLASEAVKGSAEAQASKLIITNHAAPCCLNEWESPENKKHIDSDTPPDLMKPENQPKTKTPERKRAFKDPQRSLNSLNECRCHRDKNRLLGEPGRKDPRNGLSGKEMVIFVKRISGRDQKKIHYLQIRRLTTISGFARRPPRLVEIRQIV</sequence>
<protein>
    <submittedName>
        <fullName evidence="2">Uncharacterized protein</fullName>
    </submittedName>
</protein>
<dbReference type="EMBL" id="BMAW01022428">
    <property type="protein sequence ID" value="GFT77794.1"/>
    <property type="molecule type" value="Genomic_DNA"/>
</dbReference>
<organism evidence="2 3">
    <name type="scientific">Nephila pilipes</name>
    <name type="common">Giant wood spider</name>
    <name type="synonym">Nephila maculata</name>
    <dbReference type="NCBI Taxonomy" id="299642"/>
    <lineage>
        <taxon>Eukaryota</taxon>
        <taxon>Metazoa</taxon>
        <taxon>Ecdysozoa</taxon>
        <taxon>Arthropoda</taxon>
        <taxon>Chelicerata</taxon>
        <taxon>Arachnida</taxon>
        <taxon>Araneae</taxon>
        <taxon>Araneomorphae</taxon>
        <taxon>Entelegynae</taxon>
        <taxon>Araneoidea</taxon>
        <taxon>Nephilidae</taxon>
        <taxon>Nephila</taxon>
    </lineage>
</organism>
<dbReference type="AlphaFoldDB" id="A0A8X6PNY8"/>
<keyword evidence="3" id="KW-1185">Reference proteome</keyword>
<evidence type="ECO:0000313" key="3">
    <source>
        <dbReference type="Proteomes" id="UP000887013"/>
    </source>
</evidence>
<evidence type="ECO:0000256" key="1">
    <source>
        <dbReference type="SAM" id="MobiDB-lite"/>
    </source>
</evidence>
<gene>
    <name evidence="2" type="ORF">NPIL_401731</name>
</gene>
<feature type="compositionally biased region" description="Basic and acidic residues" evidence="1">
    <location>
        <begin position="95"/>
        <end position="115"/>
    </location>
</feature>
<name>A0A8X6PNY8_NEPPI</name>
<dbReference type="Proteomes" id="UP000887013">
    <property type="component" value="Unassembled WGS sequence"/>
</dbReference>
<comment type="caution">
    <text evidence="2">The sequence shown here is derived from an EMBL/GenBank/DDBJ whole genome shotgun (WGS) entry which is preliminary data.</text>
</comment>
<accession>A0A8X6PNY8</accession>